<sequence>MMNNKLKLNKNQTHTGLITLKCHSSFTKVENGSI</sequence>
<organism evidence="1">
    <name type="scientific">Anguilla anguilla</name>
    <name type="common">European freshwater eel</name>
    <name type="synonym">Muraena anguilla</name>
    <dbReference type="NCBI Taxonomy" id="7936"/>
    <lineage>
        <taxon>Eukaryota</taxon>
        <taxon>Metazoa</taxon>
        <taxon>Chordata</taxon>
        <taxon>Craniata</taxon>
        <taxon>Vertebrata</taxon>
        <taxon>Euteleostomi</taxon>
        <taxon>Actinopterygii</taxon>
        <taxon>Neopterygii</taxon>
        <taxon>Teleostei</taxon>
        <taxon>Anguilliformes</taxon>
        <taxon>Anguillidae</taxon>
        <taxon>Anguilla</taxon>
    </lineage>
</organism>
<reference evidence="1" key="1">
    <citation type="submission" date="2014-11" db="EMBL/GenBank/DDBJ databases">
        <authorList>
            <person name="Amaro Gonzalez C."/>
        </authorList>
    </citation>
    <scope>NUCLEOTIDE SEQUENCE</scope>
</reference>
<name>A0A0E9RFG9_ANGAN</name>
<evidence type="ECO:0000313" key="1">
    <source>
        <dbReference type="EMBL" id="JAH27876.1"/>
    </source>
</evidence>
<dbReference type="EMBL" id="GBXM01080701">
    <property type="protein sequence ID" value="JAH27876.1"/>
    <property type="molecule type" value="Transcribed_RNA"/>
</dbReference>
<reference evidence="1" key="2">
    <citation type="journal article" date="2015" name="Fish Shellfish Immunol.">
        <title>Early steps in the European eel (Anguilla anguilla)-Vibrio vulnificus interaction in the gills: Role of the RtxA13 toxin.</title>
        <authorList>
            <person name="Callol A."/>
            <person name="Pajuelo D."/>
            <person name="Ebbesson L."/>
            <person name="Teles M."/>
            <person name="MacKenzie S."/>
            <person name="Amaro C."/>
        </authorList>
    </citation>
    <scope>NUCLEOTIDE SEQUENCE</scope>
</reference>
<protein>
    <submittedName>
        <fullName evidence="1">Uncharacterized protein</fullName>
    </submittedName>
</protein>
<dbReference type="AlphaFoldDB" id="A0A0E9RFG9"/>
<proteinExistence type="predicted"/>
<accession>A0A0E9RFG9</accession>